<evidence type="ECO:0000256" key="5">
    <source>
        <dbReference type="ARBA" id="ARBA00022741"/>
    </source>
</evidence>
<dbReference type="GO" id="GO:0017183">
    <property type="term" value="P:protein histidyl modification to diphthamide"/>
    <property type="evidence" value="ECO:0007669"/>
    <property type="project" value="TreeGrafter"/>
</dbReference>
<dbReference type="SUPFAM" id="SSF52402">
    <property type="entry name" value="Adenine nucleotide alpha hydrolases-like"/>
    <property type="match status" value="1"/>
</dbReference>
<evidence type="ECO:0000256" key="3">
    <source>
        <dbReference type="ARBA" id="ARBA00018426"/>
    </source>
</evidence>
<comment type="catalytic activity">
    <reaction evidence="9">
        <text>diphthine-[translation elongation factor 2] + NH4(+) + ATP = diphthamide-[translation elongation factor 2] + AMP + diphosphate + H(+)</text>
        <dbReference type="Rhea" id="RHEA:19753"/>
        <dbReference type="Rhea" id="RHEA-COMP:10172"/>
        <dbReference type="Rhea" id="RHEA-COMP:10174"/>
        <dbReference type="ChEBI" id="CHEBI:15378"/>
        <dbReference type="ChEBI" id="CHEBI:16692"/>
        <dbReference type="ChEBI" id="CHEBI:28938"/>
        <dbReference type="ChEBI" id="CHEBI:30616"/>
        <dbReference type="ChEBI" id="CHEBI:33019"/>
        <dbReference type="ChEBI" id="CHEBI:82696"/>
        <dbReference type="ChEBI" id="CHEBI:456215"/>
        <dbReference type="EC" id="6.3.1.14"/>
    </reaction>
</comment>
<dbReference type="Pfam" id="PF01902">
    <property type="entry name" value="Diphthami_syn_2"/>
    <property type="match status" value="2"/>
</dbReference>
<dbReference type="AlphaFoldDB" id="A0A061RXW0"/>
<name>A0A061RXW0_9CHLO</name>
<evidence type="ECO:0000256" key="7">
    <source>
        <dbReference type="ARBA" id="ARBA00029814"/>
    </source>
</evidence>
<gene>
    <name evidence="12" type="primary">DPH6</name>
    <name evidence="12" type="ORF">TSPGSL018_16944</name>
</gene>
<dbReference type="Gene3D" id="3.90.1490.10">
    <property type="entry name" value="putative n-type atp pyrophosphatase, domain 2"/>
    <property type="match status" value="1"/>
</dbReference>
<dbReference type="Gene3D" id="3.40.50.620">
    <property type="entry name" value="HUPs"/>
    <property type="match status" value="1"/>
</dbReference>
<dbReference type="PANTHER" id="PTHR12196">
    <property type="entry name" value="DOMAIN OF UNKNOWN FUNCTION 71 DUF71 -CONTAINING PROTEIN"/>
    <property type="match status" value="1"/>
</dbReference>
<keyword evidence="5" id="KW-0547">Nucleotide-binding</keyword>
<dbReference type="InterPro" id="IPR002761">
    <property type="entry name" value="Diphthami_syn_dom"/>
</dbReference>
<dbReference type="NCBIfam" id="TIGR00290">
    <property type="entry name" value="MJ0570_dom"/>
    <property type="match status" value="1"/>
</dbReference>
<dbReference type="CDD" id="cd01994">
    <property type="entry name" value="AANH_PF0828-like"/>
    <property type="match status" value="1"/>
</dbReference>
<feature type="compositionally biased region" description="Pro residues" evidence="10">
    <location>
        <begin position="297"/>
        <end position="309"/>
    </location>
</feature>
<accession>A0A061RXW0</accession>
<feature type="non-terminal residue" evidence="12">
    <location>
        <position position="1"/>
    </location>
</feature>
<dbReference type="FunFam" id="3.90.1490.10:FF:000001">
    <property type="entry name" value="Diphthine--ammonia ligase"/>
    <property type="match status" value="1"/>
</dbReference>
<sequence>NFELGNNAFGAEMKVIALVSGGKDSCFNMFLCQEHGHEIIALANLLPKEDSVEELDSFCFQTVGHSVVASYASCCGMPLFRRRFAGRAEQKDLAYTETAGDEVEDLFCLLAAAKRRMPEDLFCLLAAAKRRMPEIEAVSSGAIASDYQRLRVEDVCSRLGLTSLAYMWHQPQQKLLRRMCESGIEAVLIKVAALGLDPRKHLGRTLAEMEPRLNELCEMYDVNVCGEGGEYETLTLDCPLFTKARIRLEETEVVAFSERDASQGGMLKIRKYSLEPKGGASSVGESPVVDVTGEGPPSCPPRAPRPVPSGPAARLAASCSSPRRAMPCKLRPARSPRWGGFWRRRGCRGPMPCLCPSISTPWTSSGR</sequence>
<dbReference type="InterPro" id="IPR030662">
    <property type="entry name" value="DPH6/MJ0570"/>
</dbReference>
<evidence type="ECO:0000313" key="12">
    <source>
        <dbReference type="EMBL" id="JAC77722.1"/>
    </source>
</evidence>
<comment type="pathway">
    <text evidence="1">Protein modification; peptidyl-diphthamide biosynthesis.</text>
</comment>
<keyword evidence="6" id="KW-0067">ATP-binding</keyword>
<proteinExistence type="predicted"/>
<evidence type="ECO:0000256" key="2">
    <source>
        <dbReference type="ARBA" id="ARBA00012089"/>
    </source>
</evidence>
<evidence type="ECO:0000256" key="6">
    <source>
        <dbReference type="ARBA" id="ARBA00022840"/>
    </source>
</evidence>
<dbReference type="EMBL" id="GBEZ01007764">
    <property type="protein sequence ID" value="JAC77722.1"/>
    <property type="molecule type" value="Transcribed_RNA"/>
</dbReference>
<reference evidence="12" key="1">
    <citation type="submission" date="2014-05" db="EMBL/GenBank/DDBJ databases">
        <title>The transcriptome of the halophilic microalga Tetraselmis sp. GSL018 isolated from the Great Salt Lake, Utah.</title>
        <authorList>
            <person name="Jinkerson R.E."/>
            <person name="D'Adamo S."/>
            <person name="Posewitz M.C."/>
        </authorList>
    </citation>
    <scope>NUCLEOTIDE SEQUENCE</scope>
    <source>
        <strain evidence="12">GSL018</strain>
    </source>
</reference>
<protein>
    <recommendedName>
        <fullName evidence="3">Diphthine--ammonia ligase</fullName>
        <ecNumber evidence="2">6.3.1.14</ecNumber>
    </recommendedName>
    <alternativeName>
        <fullName evidence="7">Diphthamide synthase</fullName>
    </alternativeName>
    <alternativeName>
        <fullName evidence="8">Diphthamide synthetase</fullName>
    </alternativeName>
</protein>
<dbReference type="InterPro" id="IPR014729">
    <property type="entry name" value="Rossmann-like_a/b/a_fold"/>
</dbReference>
<evidence type="ECO:0000256" key="10">
    <source>
        <dbReference type="SAM" id="MobiDB-lite"/>
    </source>
</evidence>
<evidence type="ECO:0000256" key="1">
    <source>
        <dbReference type="ARBA" id="ARBA00005156"/>
    </source>
</evidence>
<feature type="domain" description="Diphthamide synthase" evidence="11">
    <location>
        <begin position="134"/>
        <end position="258"/>
    </location>
</feature>
<dbReference type="PANTHER" id="PTHR12196:SF2">
    <property type="entry name" value="DIPHTHINE--AMMONIA LIGASE"/>
    <property type="match status" value="1"/>
</dbReference>
<dbReference type="EC" id="6.3.1.14" evidence="2"/>
<keyword evidence="4 12" id="KW-0436">Ligase</keyword>
<dbReference type="GO" id="GO:0017178">
    <property type="term" value="F:diphthine-ammonia ligase activity"/>
    <property type="evidence" value="ECO:0007669"/>
    <property type="project" value="UniProtKB-EC"/>
</dbReference>
<evidence type="ECO:0000259" key="11">
    <source>
        <dbReference type="Pfam" id="PF01902"/>
    </source>
</evidence>
<dbReference type="GO" id="GO:0005524">
    <property type="term" value="F:ATP binding"/>
    <property type="evidence" value="ECO:0007669"/>
    <property type="project" value="UniProtKB-KW"/>
</dbReference>
<evidence type="ECO:0000256" key="4">
    <source>
        <dbReference type="ARBA" id="ARBA00022598"/>
    </source>
</evidence>
<feature type="region of interest" description="Disordered" evidence="10">
    <location>
        <begin position="276"/>
        <end position="314"/>
    </location>
</feature>
<organism evidence="12">
    <name type="scientific">Tetraselmis sp. GSL018</name>
    <dbReference type="NCBI Taxonomy" id="582737"/>
    <lineage>
        <taxon>Eukaryota</taxon>
        <taxon>Viridiplantae</taxon>
        <taxon>Chlorophyta</taxon>
        <taxon>core chlorophytes</taxon>
        <taxon>Chlorodendrophyceae</taxon>
        <taxon>Chlorodendrales</taxon>
        <taxon>Chlorodendraceae</taxon>
        <taxon>Tetraselmis</taxon>
    </lineage>
</organism>
<evidence type="ECO:0000256" key="9">
    <source>
        <dbReference type="ARBA" id="ARBA00048108"/>
    </source>
</evidence>
<evidence type="ECO:0000256" key="8">
    <source>
        <dbReference type="ARBA" id="ARBA00031552"/>
    </source>
</evidence>
<feature type="domain" description="Diphthamide synthase" evidence="11">
    <location>
        <begin position="13"/>
        <end position="91"/>
    </location>
</feature>